<dbReference type="InterPro" id="IPR013833">
    <property type="entry name" value="Cyt_c_oxidase_su3_a-hlx"/>
</dbReference>
<name>A0ABW1KY53_9PROT</name>
<dbReference type="RefSeq" id="WP_379878956.1">
    <property type="nucleotide sequence ID" value="NZ_JBHPON010000001.1"/>
</dbReference>
<dbReference type="Proteomes" id="UP001596116">
    <property type="component" value="Unassembled WGS sequence"/>
</dbReference>
<dbReference type="SUPFAM" id="SSF81452">
    <property type="entry name" value="Cytochrome c oxidase subunit III-like"/>
    <property type="match status" value="1"/>
</dbReference>
<dbReference type="InterPro" id="IPR024791">
    <property type="entry name" value="Cyt_c/ubiquinol_Oxase_su3"/>
</dbReference>
<evidence type="ECO:0000256" key="3">
    <source>
        <dbReference type="ARBA" id="ARBA00022692"/>
    </source>
</evidence>
<feature type="transmembrane region" description="Helical" evidence="7">
    <location>
        <begin position="127"/>
        <end position="149"/>
    </location>
</feature>
<dbReference type="PANTHER" id="PTHR11403">
    <property type="entry name" value="CYTOCHROME C OXIDASE SUBUNIT III"/>
    <property type="match status" value="1"/>
</dbReference>
<evidence type="ECO:0000313" key="9">
    <source>
        <dbReference type="EMBL" id="MFC6035618.1"/>
    </source>
</evidence>
<comment type="subcellular location">
    <subcellularLocation>
        <location evidence="6">Cell membrane</location>
        <topology evidence="6">Multi-pass membrane protein</topology>
    </subcellularLocation>
    <subcellularLocation>
        <location evidence="1">Membrane</location>
        <topology evidence="1">Multi-pass membrane protein</topology>
    </subcellularLocation>
</comment>
<evidence type="ECO:0000256" key="2">
    <source>
        <dbReference type="ARBA" id="ARBA00010581"/>
    </source>
</evidence>
<feature type="transmembrane region" description="Helical" evidence="7">
    <location>
        <begin position="87"/>
        <end position="107"/>
    </location>
</feature>
<dbReference type="EMBL" id="JBHPON010000001">
    <property type="protein sequence ID" value="MFC6035618.1"/>
    <property type="molecule type" value="Genomic_DNA"/>
</dbReference>
<evidence type="ECO:0000256" key="5">
    <source>
        <dbReference type="ARBA" id="ARBA00023136"/>
    </source>
</evidence>
<dbReference type="InterPro" id="IPR035973">
    <property type="entry name" value="Cyt_c_oxidase_su3-like_sf"/>
</dbReference>
<keyword evidence="5 7" id="KW-0472">Membrane</keyword>
<dbReference type="Gene3D" id="1.20.120.80">
    <property type="entry name" value="Cytochrome c oxidase, subunit III, four-helix bundle"/>
    <property type="match status" value="1"/>
</dbReference>
<evidence type="ECO:0000256" key="1">
    <source>
        <dbReference type="ARBA" id="ARBA00004141"/>
    </source>
</evidence>
<keyword evidence="10" id="KW-1185">Reference proteome</keyword>
<dbReference type="PANTHER" id="PTHR11403:SF6">
    <property type="entry name" value="NITRIC OXIDE REDUCTASE SUBUNIT E"/>
    <property type="match status" value="1"/>
</dbReference>
<gene>
    <name evidence="9" type="ORF">ACFMB1_08700</name>
</gene>
<dbReference type="Pfam" id="PF00510">
    <property type="entry name" value="COX3"/>
    <property type="match status" value="1"/>
</dbReference>
<evidence type="ECO:0000259" key="8">
    <source>
        <dbReference type="PROSITE" id="PS50253"/>
    </source>
</evidence>
<feature type="domain" description="Heme-copper oxidase subunit III family profile" evidence="8">
    <location>
        <begin position="1"/>
        <end position="191"/>
    </location>
</feature>
<comment type="similarity">
    <text evidence="2 6">Belongs to the cytochrome c oxidase subunit 3 family.</text>
</comment>
<sequence>MTGSSKRILRMPGEAGVWSFVLADMTMFACFFVAFLWYRHSDPSGYANASQQLNLLPGVCNTLLLVTSSWRAATAVNVLRSNACRSALANLTAAISLGGAFCVIKLFEYAGKAQQHISVTTHDFFAFYYIFTGIHLIHVAVGMGILLWLRRLVKISGHTPETLQHTESGAIYWHMVDLLWLILFALFYVMK</sequence>
<feature type="transmembrane region" description="Helical" evidence="7">
    <location>
        <begin position="170"/>
        <end position="190"/>
    </location>
</feature>
<comment type="caution">
    <text evidence="9">The sequence shown here is derived from an EMBL/GenBank/DDBJ whole genome shotgun (WGS) entry which is preliminary data.</text>
</comment>
<accession>A0ABW1KY53</accession>
<evidence type="ECO:0000256" key="7">
    <source>
        <dbReference type="SAM" id="Phobius"/>
    </source>
</evidence>
<evidence type="ECO:0000313" key="10">
    <source>
        <dbReference type="Proteomes" id="UP001596116"/>
    </source>
</evidence>
<evidence type="ECO:0000256" key="4">
    <source>
        <dbReference type="ARBA" id="ARBA00022989"/>
    </source>
</evidence>
<evidence type="ECO:0000256" key="6">
    <source>
        <dbReference type="RuleBase" id="RU003376"/>
    </source>
</evidence>
<keyword evidence="4 7" id="KW-1133">Transmembrane helix</keyword>
<keyword evidence="3 6" id="KW-0812">Transmembrane</keyword>
<dbReference type="InterPro" id="IPR000298">
    <property type="entry name" value="Cyt_c_oxidase-like_su3"/>
</dbReference>
<dbReference type="PROSITE" id="PS50253">
    <property type="entry name" value="COX3"/>
    <property type="match status" value="1"/>
</dbReference>
<feature type="transmembrane region" description="Helical" evidence="7">
    <location>
        <begin position="15"/>
        <end position="38"/>
    </location>
</feature>
<protein>
    <submittedName>
        <fullName evidence="9">Cytochrome c oxidase subunit 3</fullName>
    </submittedName>
</protein>
<reference evidence="9 10" key="1">
    <citation type="submission" date="2024-09" db="EMBL/GenBank/DDBJ databases">
        <authorList>
            <person name="Zhang Z.-H."/>
        </authorList>
    </citation>
    <scope>NUCLEOTIDE SEQUENCE [LARGE SCALE GENOMIC DNA]</scope>
    <source>
        <strain evidence="9 10">HHTR114</strain>
    </source>
</reference>
<proteinExistence type="inferred from homology"/>
<organism evidence="9 10">
    <name type="scientific">Hyphococcus aureus</name>
    <dbReference type="NCBI Taxonomy" id="2666033"/>
    <lineage>
        <taxon>Bacteria</taxon>
        <taxon>Pseudomonadati</taxon>
        <taxon>Pseudomonadota</taxon>
        <taxon>Alphaproteobacteria</taxon>
        <taxon>Parvularculales</taxon>
        <taxon>Parvularculaceae</taxon>
        <taxon>Hyphococcus</taxon>
    </lineage>
</organism>